<name>A0A1X6XP51_9MICO</name>
<dbReference type="InterPro" id="IPR027417">
    <property type="entry name" value="P-loop_NTPase"/>
</dbReference>
<evidence type="ECO:0000313" key="9">
    <source>
        <dbReference type="Proteomes" id="UP000196581"/>
    </source>
</evidence>
<dbReference type="SUPFAM" id="SSF52540">
    <property type="entry name" value="P-loop containing nucleoside triphosphate hydrolases"/>
    <property type="match status" value="1"/>
</dbReference>
<protein>
    <submittedName>
        <fullName evidence="8">Putative traG-family protein</fullName>
    </submittedName>
</protein>
<keyword evidence="2" id="KW-1003">Cell membrane</keyword>
<feature type="domain" description="TraD/TraG TraM recognition site" evidence="7">
    <location>
        <begin position="177"/>
        <end position="299"/>
    </location>
</feature>
<comment type="subcellular location">
    <subcellularLocation>
        <location evidence="1">Cell membrane</location>
        <topology evidence="1">Multi-pass membrane protein</topology>
    </subcellularLocation>
</comment>
<dbReference type="InterPro" id="IPR051539">
    <property type="entry name" value="T4SS-coupling_protein"/>
</dbReference>
<dbReference type="Proteomes" id="UP000196581">
    <property type="component" value="Unassembled WGS sequence"/>
</dbReference>
<keyword evidence="3" id="KW-0812">Transmembrane</keyword>
<dbReference type="CDD" id="cd01127">
    <property type="entry name" value="TrwB_TraG_TraD_VirD4"/>
    <property type="match status" value="1"/>
</dbReference>
<evidence type="ECO:0000256" key="3">
    <source>
        <dbReference type="ARBA" id="ARBA00022692"/>
    </source>
</evidence>
<keyword evidence="5" id="KW-0472">Membrane</keyword>
<evidence type="ECO:0000256" key="4">
    <source>
        <dbReference type="ARBA" id="ARBA00022989"/>
    </source>
</evidence>
<evidence type="ECO:0000256" key="2">
    <source>
        <dbReference type="ARBA" id="ARBA00022475"/>
    </source>
</evidence>
<dbReference type="AlphaFoldDB" id="A0A1X6XP51"/>
<proteinExistence type="predicted"/>
<dbReference type="EMBL" id="FWFF01000020">
    <property type="protein sequence ID" value="SLN00918.1"/>
    <property type="molecule type" value="Genomic_DNA"/>
</dbReference>
<keyword evidence="4" id="KW-1133">Transmembrane helix</keyword>
<dbReference type="InterPro" id="IPR032689">
    <property type="entry name" value="TraG-D_C"/>
</dbReference>
<evidence type="ECO:0000256" key="5">
    <source>
        <dbReference type="ARBA" id="ARBA00023136"/>
    </source>
</evidence>
<dbReference type="PANTHER" id="PTHR37937">
    <property type="entry name" value="CONJUGATIVE TRANSFER: DNA TRANSPORT"/>
    <property type="match status" value="1"/>
</dbReference>
<keyword evidence="9" id="KW-1185">Reference proteome</keyword>
<dbReference type="GO" id="GO:0005886">
    <property type="term" value="C:plasma membrane"/>
    <property type="evidence" value="ECO:0007669"/>
    <property type="project" value="UniProtKB-SubCell"/>
</dbReference>
<dbReference type="Pfam" id="PF12696">
    <property type="entry name" value="TraG-D_C"/>
    <property type="match status" value="1"/>
</dbReference>
<evidence type="ECO:0000313" key="8">
    <source>
        <dbReference type="EMBL" id="SLN00918.1"/>
    </source>
</evidence>
<dbReference type="Gene3D" id="3.40.50.300">
    <property type="entry name" value="P-loop containing nucleotide triphosphate hydrolases"/>
    <property type="match status" value="1"/>
</dbReference>
<dbReference type="RefSeq" id="WP_256970417.1">
    <property type="nucleotide sequence ID" value="NZ_FWFF01000020.1"/>
</dbReference>
<feature type="region of interest" description="Disordered" evidence="6">
    <location>
        <begin position="263"/>
        <end position="292"/>
    </location>
</feature>
<reference evidence="9" key="1">
    <citation type="submission" date="2017-02" db="EMBL/GenBank/DDBJ databases">
        <authorList>
            <person name="Dridi B."/>
        </authorList>
    </citation>
    <scope>NUCLEOTIDE SEQUENCE [LARGE SCALE GENOMIC DNA]</scope>
    <source>
        <strain evidence="9">B Co 03.10</strain>
    </source>
</reference>
<gene>
    <name evidence="8" type="ORF">FM105_13795</name>
</gene>
<sequence>MENAEKLTDVFVSAMTNAKAREDAYFGPTAKGVLSRYIFAAALGQRPITDVYRWVNDETDFTAVRLLRDAGEFGHAENLEGNQKVTSKQRDGIFGQVRTWVGILGNPKVASWVRPDADPNRPQFDPEAFVKSSDTIYLISREGGGSARAITAALVMAILHTAERVASRQAGGRLSTPLMAVLDEAANVVRWPELPDLYSHYGSRGIVVSTFFQSFEQGIEAFGEHGMKKMWSAANIRVAGSGLSEDRFLPFLSSLIGDRDVVKRTSQSQGGGRMGGRSSSTSVQRERIMEPSDLAQLPRGRAVMTASGQPAALLELEHFSQKDYVDDVKASQEFYESQIGKEEQHVR</sequence>
<evidence type="ECO:0000256" key="6">
    <source>
        <dbReference type="SAM" id="MobiDB-lite"/>
    </source>
</evidence>
<evidence type="ECO:0000256" key="1">
    <source>
        <dbReference type="ARBA" id="ARBA00004651"/>
    </source>
</evidence>
<evidence type="ECO:0000259" key="7">
    <source>
        <dbReference type="Pfam" id="PF12696"/>
    </source>
</evidence>
<organism evidence="8 9">
    <name type="scientific">Brevibacterium yomogidense</name>
    <dbReference type="NCBI Taxonomy" id="946573"/>
    <lineage>
        <taxon>Bacteria</taxon>
        <taxon>Bacillati</taxon>
        <taxon>Actinomycetota</taxon>
        <taxon>Actinomycetes</taxon>
        <taxon>Micrococcales</taxon>
        <taxon>Brevibacteriaceae</taxon>
        <taxon>Brevibacterium</taxon>
    </lineage>
</organism>
<dbReference type="PANTHER" id="PTHR37937:SF1">
    <property type="entry name" value="CONJUGATIVE TRANSFER: DNA TRANSPORT"/>
    <property type="match status" value="1"/>
</dbReference>
<accession>A0A1X6XP51</accession>